<protein>
    <submittedName>
        <fullName evidence="1">Uncharacterized protein</fullName>
    </submittedName>
</protein>
<comment type="caution">
    <text evidence="1">The sequence shown here is derived from an EMBL/GenBank/DDBJ whole genome shotgun (WGS) entry which is preliminary data.</text>
</comment>
<dbReference type="AlphaFoldDB" id="X1IB98"/>
<sequence length="66" mass="7893">MSSYKQRWLQQITVLDPTDPDDNLATRGYQKEGLPQLVNRAKETLEIWEKENFEAIFQKYFSRDPD</sequence>
<dbReference type="EMBL" id="BARU01040561">
    <property type="protein sequence ID" value="GAH78947.1"/>
    <property type="molecule type" value="Genomic_DNA"/>
</dbReference>
<organism evidence="1">
    <name type="scientific">marine sediment metagenome</name>
    <dbReference type="NCBI Taxonomy" id="412755"/>
    <lineage>
        <taxon>unclassified sequences</taxon>
        <taxon>metagenomes</taxon>
        <taxon>ecological metagenomes</taxon>
    </lineage>
</organism>
<proteinExistence type="predicted"/>
<name>X1IB98_9ZZZZ</name>
<gene>
    <name evidence="1" type="ORF">S03H2_62690</name>
</gene>
<reference evidence="1" key="1">
    <citation type="journal article" date="2014" name="Front. Microbiol.">
        <title>High frequency of phylogenetically diverse reductive dehalogenase-homologous genes in deep subseafloor sedimentary metagenomes.</title>
        <authorList>
            <person name="Kawai M."/>
            <person name="Futagami T."/>
            <person name="Toyoda A."/>
            <person name="Takaki Y."/>
            <person name="Nishi S."/>
            <person name="Hori S."/>
            <person name="Arai W."/>
            <person name="Tsubouchi T."/>
            <person name="Morono Y."/>
            <person name="Uchiyama I."/>
            <person name="Ito T."/>
            <person name="Fujiyama A."/>
            <person name="Inagaki F."/>
            <person name="Takami H."/>
        </authorList>
    </citation>
    <scope>NUCLEOTIDE SEQUENCE</scope>
    <source>
        <strain evidence="1">Expedition CK06-06</strain>
    </source>
</reference>
<accession>X1IB98</accession>
<evidence type="ECO:0000313" key="1">
    <source>
        <dbReference type="EMBL" id="GAH78947.1"/>
    </source>
</evidence>